<keyword evidence="1" id="KW-0269">Exonuclease</keyword>
<feature type="domain" description="3'-5' exoribonuclease Rv2179c-like" evidence="3">
    <location>
        <begin position="39"/>
        <end position="189"/>
    </location>
</feature>
<dbReference type="GO" id="GO:0004532">
    <property type="term" value="F:RNA exonuclease activity"/>
    <property type="evidence" value="ECO:0007669"/>
    <property type="project" value="UniProtKB-UniRule"/>
</dbReference>
<organism evidence="4">
    <name type="scientific">Nakamurella sp. A5-74</name>
    <dbReference type="NCBI Taxonomy" id="3158264"/>
    <lineage>
        <taxon>Bacteria</taxon>
        <taxon>Bacillati</taxon>
        <taxon>Actinomycetota</taxon>
        <taxon>Actinomycetes</taxon>
        <taxon>Nakamurellales</taxon>
        <taxon>Nakamurellaceae</taxon>
        <taxon>Nakamurella</taxon>
    </lineage>
</organism>
<comment type="subunit">
    <text evidence="1">Homodimer.</text>
</comment>
<keyword evidence="1" id="KW-0460">Magnesium</keyword>
<accession>A0AAU8DKM7</accession>
<evidence type="ECO:0000256" key="2">
    <source>
        <dbReference type="SAM" id="MobiDB-lite"/>
    </source>
</evidence>
<dbReference type="InterPro" id="IPR030853">
    <property type="entry name" value="3_5_Exoribonuc_actinobac"/>
</dbReference>
<dbReference type="InterPro" id="IPR036397">
    <property type="entry name" value="RNaseH_sf"/>
</dbReference>
<gene>
    <name evidence="4" type="ORF">ABLG96_13140</name>
</gene>
<dbReference type="HAMAP" id="MF_00977">
    <property type="entry name" value="3_5_Exoribonuc_actinobact"/>
    <property type="match status" value="1"/>
</dbReference>
<comment type="caution">
    <text evidence="1">Lacks conserved residue(s) required for the propagation of feature annotation.</text>
</comment>
<dbReference type="Pfam" id="PF16473">
    <property type="entry name" value="Rv2179c-like"/>
    <property type="match status" value="1"/>
</dbReference>
<dbReference type="NCBIfam" id="NF033638">
    <property type="entry name" value="RNase_AS"/>
    <property type="match status" value="1"/>
</dbReference>
<sequence>MTDPAATPGNPTRPDGPRPASPRAAGQPTSRAPGTAVGRYFYDCEFIEDGLTIELVSIGVVADDGREYYAVSTDFDPGRANSFVRTHVLDKLPSPADRAWRSRRRIRDDLQEFFAAGVTPIELWAWVAAYDHVALAQLWGAMPALPRFIPRFTREIRQFWESAGSPELPTHTADRHEALADARLAMARWQVADRALHGTAYA</sequence>
<keyword evidence="1" id="KW-0540">Nuclease</keyword>
<dbReference type="GO" id="GO:0008408">
    <property type="term" value="F:3'-5' exonuclease activity"/>
    <property type="evidence" value="ECO:0007669"/>
    <property type="project" value="InterPro"/>
</dbReference>
<dbReference type="RefSeq" id="WP_353647830.1">
    <property type="nucleotide sequence ID" value="NZ_CP159218.1"/>
</dbReference>
<dbReference type="AlphaFoldDB" id="A0AAU8DKM7"/>
<evidence type="ECO:0000259" key="3">
    <source>
        <dbReference type="Pfam" id="PF16473"/>
    </source>
</evidence>
<evidence type="ECO:0000256" key="1">
    <source>
        <dbReference type="HAMAP-Rule" id="MF_00977"/>
    </source>
</evidence>
<name>A0AAU8DKM7_9ACTN</name>
<comment type="cofactor">
    <cofactor evidence="1">
        <name>Mg(2+)</name>
        <dbReference type="ChEBI" id="CHEBI:18420"/>
    </cofactor>
    <text evidence="1">Binds 1 Mg(2+) ion per subunit.</text>
</comment>
<dbReference type="Gene3D" id="3.30.420.10">
    <property type="entry name" value="Ribonuclease H-like superfamily/Ribonuclease H"/>
    <property type="match status" value="1"/>
</dbReference>
<feature type="binding site" evidence="1">
    <location>
        <position position="43"/>
    </location>
    <ligand>
        <name>Mg(2+)</name>
        <dbReference type="ChEBI" id="CHEBI:18420"/>
        <note>catalytic</note>
    </ligand>
</feature>
<feature type="region of interest" description="Disordered" evidence="2">
    <location>
        <begin position="1"/>
        <end position="32"/>
    </location>
</feature>
<keyword evidence="1" id="KW-0479">Metal-binding</keyword>
<dbReference type="GO" id="GO:0003676">
    <property type="term" value="F:nucleic acid binding"/>
    <property type="evidence" value="ECO:0007669"/>
    <property type="project" value="InterPro"/>
</dbReference>
<protein>
    <recommendedName>
        <fullName evidence="1">3'-5' exoribonuclease</fullName>
        <ecNumber evidence="1">3.1.13.-</ecNumber>
    </recommendedName>
</protein>
<evidence type="ECO:0000313" key="4">
    <source>
        <dbReference type="EMBL" id="XCG62215.1"/>
    </source>
</evidence>
<dbReference type="InterPro" id="IPR033390">
    <property type="entry name" value="Rv2179c-like"/>
</dbReference>
<reference evidence="4" key="1">
    <citation type="submission" date="2024-05" db="EMBL/GenBank/DDBJ databases">
        <authorList>
            <person name="Cai S.Y."/>
            <person name="Jin L.M."/>
            <person name="Li H.R."/>
        </authorList>
    </citation>
    <scope>NUCLEOTIDE SEQUENCE</scope>
    <source>
        <strain evidence="4">A5-74</strain>
    </source>
</reference>
<dbReference type="SUPFAM" id="SSF53098">
    <property type="entry name" value="Ribonuclease H-like"/>
    <property type="match status" value="1"/>
</dbReference>
<comment type="function">
    <text evidence="1">Exonuclease that cleaves single-stranded 3' overhangs of double-stranded RNA.</text>
</comment>
<dbReference type="EMBL" id="CP159218">
    <property type="protein sequence ID" value="XCG62215.1"/>
    <property type="molecule type" value="Genomic_DNA"/>
</dbReference>
<keyword evidence="1" id="KW-0378">Hydrolase</keyword>
<proteinExistence type="inferred from homology"/>
<dbReference type="InterPro" id="IPR012337">
    <property type="entry name" value="RNaseH-like_sf"/>
</dbReference>
<dbReference type="EC" id="3.1.13.-" evidence="1"/>
<dbReference type="GO" id="GO:0000287">
    <property type="term" value="F:magnesium ion binding"/>
    <property type="evidence" value="ECO:0007669"/>
    <property type="project" value="UniProtKB-UniRule"/>
</dbReference>